<evidence type="ECO:0000256" key="9">
    <source>
        <dbReference type="ARBA" id="ARBA00023326"/>
    </source>
</evidence>
<organism evidence="12 13">
    <name type="scientific">Phialocephala subalpina</name>
    <dbReference type="NCBI Taxonomy" id="576137"/>
    <lineage>
        <taxon>Eukaryota</taxon>
        <taxon>Fungi</taxon>
        <taxon>Dikarya</taxon>
        <taxon>Ascomycota</taxon>
        <taxon>Pezizomycotina</taxon>
        <taxon>Leotiomycetes</taxon>
        <taxon>Helotiales</taxon>
        <taxon>Mollisiaceae</taxon>
        <taxon>Phialocephala</taxon>
        <taxon>Phialocephala fortinii species complex</taxon>
    </lineage>
</organism>
<comment type="similarity">
    <text evidence="2">Belongs to the glycosyl hydrolase 18 family. Chitinase class V subfamily.</text>
</comment>
<comment type="catalytic activity">
    <reaction evidence="1">
        <text>Random endo-hydrolysis of N-acetyl-beta-D-glucosaminide (1-&gt;4)-beta-linkages in chitin and chitodextrins.</text>
        <dbReference type="EC" id="3.2.1.14"/>
    </reaction>
</comment>
<keyword evidence="5" id="KW-0146">Chitin degradation</keyword>
<dbReference type="SUPFAM" id="SSF54556">
    <property type="entry name" value="Chitinase insertion domain"/>
    <property type="match status" value="1"/>
</dbReference>
<evidence type="ECO:0000256" key="2">
    <source>
        <dbReference type="ARBA" id="ARBA00008682"/>
    </source>
</evidence>
<sequence>MGGGDGYRSVAYFVNWAIYGRKHRPQDLPAEKVTHVLYAFANVRPDSGEVYLTDLWADKDIHWEGDSWNDTGDNLYGCMKQLNLLKSRNRSLKVLLSIGGWTYSSNFAVPASSPASRQKFASSCVELIKDYGFDGIDIDWEYPKSRTEAQHFVLLLKEVREAMDHYSHSLRERHHFELTVACPAGPQNYQNMDIRGMDHYLDFWNLMAYDYAGSWDTHAGHQANLCGCGDPKRTPFNTEQAVDYYKSQGVRSDKIVLGMPLYGRAFQNTDGIGKPYSGVGEGSWENGVFDFKALPLPGAEEKYDPEAKATYSYDPAKRHLVTYDTVQMAREKAEWIKRHRLGGGMWWESSADKPGSESLIGNVVDVLGRLETKKNCIDYPHSKFENLRKGFK</sequence>
<dbReference type="InterPro" id="IPR011583">
    <property type="entry name" value="Chitinase_II/V-like_cat"/>
</dbReference>
<dbReference type="SUPFAM" id="SSF51445">
    <property type="entry name" value="(Trans)glycosidases"/>
    <property type="match status" value="1"/>
</dbReference>
<dbReference type="PROSITE" id="PS01095">
    <property type="entry name" value="GH18_1"/>
    <property type="match status" value="1"/>
</dbReference>
<name>A0A1L7WXQ0_9HELO</name>
<evidence type="ECO:0000256" key="10">
    <source>
        <dbReference type="RuleBase" id="RU000489"/>
    </source>
</evidence>
<dbReference type="FunFam" id="3.10.50.10:FF:000005">
    <property type="entry name" value="Endochitinase B1"/>
    <property type="match status" value="1"/>
</dbReference>
<accession>A0A1L7WXQ0</accession>
<dbReference type="InterPro" id="IPR017853">
    <property type="entry name" value="GH"/>
</dbReference>
<evidence type="ECO:0000256" key="6">
    <source>
        <dbReference type="ARBA" id="ARBA00023180"/>
    </source>
</evidence>
<evidence type="ECO:0000256" key="8">
    <source>
        <dbReference type="ARBA" id="ARBA00023295"/>
    </source>
</evidence>
<keyword evidence="4 10" id="KW-0378">Hydrolase</keyword>
<dbReference type="FunFam" id="3.20.20.80:FF:000095">
    <property type="entry name" value="Endochitinase B1"/>
    <property type="match status" value="1"/>
</dbReference>
<protein>
    <recommendedName>
        <fullName evidence="3">chitinase</fullName>
        <ecNumber evidence="3">3.2.1.14</ecNumber>
    </recommendedName>
</protein>
<dbReference type="GO" id="GO:0006032">
    <property type="term" value="P:chitin catabolic process"/>
    <property type="evidence" value="ECO:0007669"/>
    <property type="project" value="UniProtKB-KW"/>
</dbReference>
<feature type="domain" description="GH18" evidence="11">
    <location>
        <begin position="7"/>
        <end position="370"/>
    </location>
</feature>
<keyword evidence="9" id="KW-0624">Polysaccharide degradation</keyword>
<gene>
    <name evidence="12" type="ORF">PAC_07435</name>
</gene>
<dbReference type="GO" id="GO:0008843">
    <property type="term" value="F:endochitinase activity"/>
    <property type="evidence" value="ECO:0007669"/>
    <property type="project" value="UniProtKB-EC"/>
</dbReference>
<dbReference type="Proteomes" id="UP000184330">
    <property type="component" value="Unassembled WGS sequence"/>
</dbReference>
<dbReference type="Pfam" id="PF00704">
    <property type="entry name" value="Glyco_hydro_18"/>
    <property type="match status" value="1"/>
</dbReference>
<dbReference type="STRING" id="576137.A0A1L7WXQ0"/>
<dbReference type="GO" id="GO:0005576">
    <property type="term" value="C:extracellular region"/>
    <property type="evidence" value="ECO:0007669"/>
    <property type="project" value="TreeGrafter"/>
</dbReference>
<dbReference type="InterPro" id="IPR050314">
    <property type="entry name" value="Glycosyl_Hydrlase_18"/>
</dbReference>
<dbReference type="PANTHER" id="PTHR11177:SF317">
    <property type="entry name" value="CHITINASE 12-RELATED"/>
    <property type="match status" value="1"/>
</dbReference>
<keyword evidence="7" id="KW-0119">Carbohydrate metabolism</keyword>
<dbReference type="InterPro" id="IPR001223">
    <property type="entry name" value="Glyco_hydro18_cat"/>
</dbReference>
<dbReference type="GO" id="GO:0008061">
    <property type="term" value="F:chitin binding"/>
    <property type="evidence" value="ECO:0007669"/>
    <property type="project" value="InterPro"/>
</dbReference>
<dbReference type="CDD" id="cd06548">
    <property type="entry name" value="GH18_chitinase"/>
    <property type="match status" value="1"/>
</dbReference>
<dbReference type="InterPro" id="IPR001579">
    <property type="entry name" value="Glyco_hydro_18_chit_AS"/>
</dbReference>
<dbReference type="InterPro" id="IPR029070">
    <property type="entry name" value="Chitinase_insertion_sf"/>
</dbReference>
<dbReference type="SMART" id="SM00636">
    <property type="entry name" value="Glyco_18"/>
    <property type="match status" value="1"/>
</dbReference>
<reference evidence="12 13" key="1">
    <citation type="submission" date="2016-03" db="EMBL/GenBank/DDBJ databases">
        <authorList>
            <person name="Ploux O."/>
        </authorList>
    </citation>
    <scope>NUCLEOTIDE SEQUENCE [LARGE SCALE GENOMIC DNA]</scope>
    <source>
        <strain evidence="12 13">UAMH 11012</strain>
    </source>
</reference>
<keyword evidence="13" id="KW-1185">Reference proteome</keyword>
<keyword evidence="8 10" id="KW-0326">Glycosidase</keyword>
<proteinExistence type="inferred from homology"/>
<dbReference type="GO" id="GO:0000272">
    <property type="term" value="P:polysaccharide catabolic process"/>
    <property type="evidence" value="ECO:0007669"/>
    <property type="project" value="UniProtKB-KW"/>
</dbReference>
<evidence type="ECO:0000256" key="7">
    <source>
        <dbReference type="ARBA" id="ARBA00023277"/>
    </source>
</evidence>
<dbReference type="Gene3D" id="3.10.50.10">
    <property type="match status" value="1"/>
</dbReference>
<dbReference type="PANTHER" id="PTHR11177">
    <property type="entry name" value="CHITINASE"/>
    <property type="match status" value="1"/>
</dbReference>
<evidence type="ECO:0000259" key="11">
    <source>
        <dbReference type="PROSITE" id="PS51910"/>
    </source>
</evidence>
<evidence type="ECO:0000256" key="4">
    <source>
        <dbReference type="ARBA" id="ARBA00022801"/>
    </source>
</evidence>
<evidence type="ECO:0000313" key="13">
    <source>
        <dbReference type="Proteomes" id="UP000184330"/>
    </source>
</evidence>
<evidence type="ECO:0000256" key="3">
    <source>
        <dbReference type="ARBA" id="ARBA00012729"/>
    </source>
</evidence>
<keyword evidence="6" id="KW-0325">Glycoprotein</keyword>
<dbReference type="EMBL" id="FJOG01000010">
    <property type="protein sequence ID" value="CZR57546.1"/>
    <property type="molecule type" value="Genomic_DNA"/>
</dbReference>
<dbReference type="Gene3D" id="3.20.20.80">
    <property type="entry name" value="Glycosidases"/>
    <property type="match status" value="1"/>
</dbReference>
<evidence type="ECO:0000256" key="1">
    <source>
        <dbReference type="ARBA" id="ARBA00000822"/>
    </source>
</evidence>
<dbReference type="AlphaFoldDB" id="A0A1L7WXQ0"/>
<evidence type="ECO:0000256" key="5">
    <source>
        <dbReference type="ARBA" id="ARBA00023024"/>
    </source>
</evidence>
<evidence type="ECO:0000313" key="12">
    <source>
        <dbReference type="EMBL" id="CZR57546.1"/>
    </source>
</evidence>
<dbReference type="PROSITE" id="PS51910">
    <property type="entry name" value="GH18_2"/>
    <property type="match status" value="1"/>
</dbReference>
<dbReference type="OrthoDB" id="76388at2759"/>
<dbReference type="EC" id="3.2.1.14" evidence="3"/>